<comment type="caution">
    <text evidence="12">The sequence shown here is derived from an EMBL/GenBank/DDBJ whole genome shotgun (WGS) entry which is preliminary data.</text>
</comment>
<dbReference type="InterPro" id="IPR007325">
    <property type="entry name" value="KFase/CYL"/>
</dbReference>
<name>A0A7C4MT39_9BACT</name>
<dbReference type="Pfam" id="PF04199">
    <property type="entry name" value="Cyclase"/>
    <property type="match status" value="1"/>
</dbReference>
<dbReference type="FunFam" id="3.50.30.50:FF:000001">
    <property type="entry name" value="Kynurenine formamidase"/>
    <property type="match status" value="1"/>
</dbReference>
<comment type="catalytic activity">
    <reaction evidence="10">
        <text>N-formyl-L-kynurenine + H2O = L-kynurenine + formate + H(+)</text>
        <dbReference type="Rhea" id="RHEA:13009"/>
        <dbReference type="ChEBI" id="CHEBI:15377"/>
        <dbReference type="ChEBI" id="CHEBI:15378"/>
        <dbReference type="ChEBI" id="CHEBI:15740"/>
        <dbReference type="ChEBI" id="CHEBI:57959"/>
        <dbReference type="ChEBI" id="CHEBI:58629"/>
        <dbReference type="EC" id="3.5.1.9"/>
    </reaction>
</comment>
<evidence type="ECO:0000256" key="1">
    <source>
        <dbReference type="ARBA" id="ARBA00001947"/>
    </source>
</evidence>
<evidence type="ECO:0000313" key="12">
    <source>
        <dbReference type="EMBL" id="HGU32659.1"/>
    </source>
</evidence>
<keyword evidence="7" id="KW-0378">Hydrolase</keyword>
<keyword evidence="6" id="KW-0479">Metal-binding</keyword>
<evidence type="ECO:0000256" key="9">
    <source>
        <dbReference type="ARBA" id="ARBA00023079"/>
    </source>
</evidence>
<dbReference type="GO" id="GO:0046872">
    <property type="term" value="F:metal ion binding"/>
    <property type="evidence" value="ECO:0007669"/>
    <property type="project" value="UniProtKB-KW"/>
</dbReference>
<dbReference type="PANTHER" id="PTHR31118:SF12">
    <property type="entry name" value="CYCLASE-LIKE PROTEIN 2"/>
    <property type="match status" value="1"/>
</dbReference>
<comment type="subunit">
    <text evidence="3">Homodimer.</text>
</comment>
<proteinExistence type="predicted"/>
<protein>
    <recommendedName>
        <fullName evidence="5">Kynurenine formamidase</fullName>
        <ecNumber evidence="4">3.5.1.9</ecNumber>
    </recommendedName>
</protein>
<reference evidence="12" key="1">
    <citation type="journal article" date="2020" name="mSystems">
        <title>Genome- and Community-Level Interaction Insights into Carbon Utilization and Element Cycling Functions of Hydrothermarchaeota in Hydrothermal Sediment.</title>
        <authorList>
            <person name="Zhou Z."/>
            <person name="Liu Y."/>
            <person name="Xu W."/>
            <person name="Pan J."/>
            <person name="Luo Z.H."/>
            <person name="Li M."/>
        </authorList>
    </citation>
    <scope>NUCLEOTIDE SEQUENCE [LARGE SCALE GENOMIC DNA]</scope>
    <source>
        <strain evidence="12">SpSt-477</strain>
    </source>
</reference>
<organism evidence="12">
    <name type="scientific">Desulfatirhabdium butyrativorans</name>
    <dbReference type="NCBI Taxonomy" id="340467"/>
    <lineage>
        <taxon>Bacteria</taxon>
        <taxon>Pseudomonadati</taxon>
        <taxon>Thermodesulfobacteriota</taxon>
        <taxon>Desulfobacteria</taxon>
        <taxon>Desulfobacterales</taxon>
        <taxon>Desulfatirhabdiaceae</taxon>
        <taxon>Desulfatirhabdium</taxon>
    </lineage>
</organism>
<gene>
    <name evidence="12" type="ORF">ENS29_07375</name>
</gene>
<evidence type="ECO:0000256" key="8">
    <source>
        <dbReference type="ARBA" id="ARBA00022833"/>
    </source>
</evidence>
<evidence type="ECO:0000256" key="11">
    <source>
        <dbReference type="ARBA" id="ARBA00060547"/>
    </source>
</evidence>
<comment type="function">
    <text evidence="2">Catalyzes the hydrolysis of N-formyl-L-kynurenine to L-kynurenine, the second step in the kynurenine pathway of tryptophan degradation.</text>
</comment>
<dbReference type="GO" id="GO:0019441">
    <property type="term" value="P:L-tryptophan catabolic process to kynurenine"/>
    <property type="evidence" value="ECO:0007669"/>
    <property type="project" value="InterPro"/>
</dbReference>
<evidence type="ECO:0000256" key="4">
    <source>
        <dbReference type="ARBA" id="ARBA00012930"/>
    </source>
</evidence>
<dbReference type="GO" id="GO:0004061">
    <property type="term" value="F:arylformamidase activity"/>
    <property type="evidence" value="ECO:0007669"/>
    <property type="project" value="UniProtKB-EC"/>
</dbReference>
<dbReference type="InterPro" id="IPR037175">
    <property type="entry name" value="KFase_sf"/>
</dbReference>
<sequence>MRDKALTTYRLIDLSHPIHDGMPVYPGDEPVSIHRRGSVAANGYALSAIRFSTHAGTHVDAPAHMLPDGEGIGSMDLCRFFGSACILDCTTCSGSIDLAHLEIHMERISTSEMLLLRTGWDSHWGNSSYFSGYPVLDRKAAELLAQSRLSAVGIDAPSFDAAENDTFPVHHMLLAAGKVIMENLTGLWKLPDEGFHLCAFPLPFGKDIDGSPVRAVAWIQRNQEVTP</sequence>
<dbReference type="SUPFAM" id="SSF102198">
    <property type="entry name" value="Putative cyclase"/>
    <property type="match status" value="1"/>
</dbReference>
<evidence type="ECO:0000256" key="7">
    <source>
        <dbReference type="ARBA" id="ARBA00022801"/>
    </source>
</evidence>
<evidence type="ECO:0000256" key="3">
    <source>
        <dbReference type="ARBA" id="ARBA00011738"/>
    </source>
</evidence>
<dbReference type="Gene3D" id="3.50.30.50">
    <property type="entry name" value="Putative cyclase"/>
    <property type="match status" value="1"/>
</dbReference>
<accession>A0A7C4MT39</accession>
<evidence type="ECO:0000256" key="2">
    <source>
        <dbReference type="ARBA" id="ARBA00002204"/>
    </source>
</evidence>
<comment type="cofactor">
    <cofactor evidence="1">
        <name>Zn(2+)</name>
        <dbReference type="ChEBI" id="CHEBI:29105"/>
    </cofactor>
</comment>
<evidence type="ECO:0000256" key="6">
    <source>
        <dbReference type="ARBA" id="ARBA00022723"/>
    </source>
</evidence>
<dbReference type="AlphaFoldDB" id="A0A7C4MT39"/>
<evidence type="ECO:0000256" key="10">
    <source>
        <dbReference type="ARBA" id="ARBA00048496"/>
    </source>
</evidence>
<keyword evidence="8" id="KW-0862">Zinc</keyword>
<evidence type="ECO:0000256" key="5">
    <source>
        <dbReference type="ARBA" id="ARBA00014889"/>
    </source>
</evidence>
<comment type="pathway">
    <text evidence="11">Amino-acid degradation; L-tryptophan degradation via kynurenine pathway; L-kynurenine from L-tryptophan: step 2/2.</text>
</comment>
<dbReference type="EC" id="3.5.1.9" evidence="4"/>
<dbReference type="EMBL" id="DSUH01000175">
    <property type="protein sequence ID" value="HGU32659.1"/>
    <property type="molecule type" value="Genomic_DNA"/>
</dbReference>
<keyword evidence="9" id="KW-0823">Tryptophan catabolism</keyword>
<dbReference type="PANTHER" id="PTHR31118">
    <property type="entry name" value="CYCLASE-LIKE PROTEIN 2"/>
    <property type="match status" value="1"/>
</dbReference>